<evidence type="ECO:0000313" key="2">
    <source>
        <dbReference type="EMBL" id="KAK3216558.1"/>
    </source>
</evidence>
<organism evidence="2 3">
    <name type="scientific">Pseudopithomyces chartarum</name>
    <dbReference type="NCBI Taxonomy" id="1892770"/>
    <lineage>
        <taxon>Eukaryota</taxon>
        <taxon>Fungi</taxon>
        <taxon>Dikarya</taxon>
        <taxon>Ascomycota</taxon>
        <taxon>Pezizomycotina</taxon>
        <taxon>Dothideomycetes</taxon>
        <taxon>Pleosporomycetidae</taxon>
        <taxon>Pleosporales</taxon>
        <taxon>Massarineae</taxon>
        <taxon>Didymosphaeriaceae</taxon>
        <taxon>Pseudopithomyces</taxon>
    </lineage>
</organism>
<gene>
    <name evidence="2" type="ORF">GRF29_1g120388</name>
</gene>
<evidence type="ECO:0000313" key="3">
    <source>
        <dbReference type="Proteomes" id="UP001280581"/>
    </source>
</evidence>
<accession>A0AAN6M687</accession>
<evidence type="ECO:0000259" key="1">
    <source>
        <dbReference type="PROSITE" id="PS50181"/>
    </source>
</evidence>
<keyword evidence="3" id="KW-1185">Reference proteome</keyword>
<proteinExistence type="predicted"/>
<dbReference type="InterPro" id="IPR001810">
    <property type="entry name" value="F-box_dom"/>
</dbReference>
<dbReference type="AlphaFoldDB" id="A0AAN6M687"/>
<sequence length="556" mass="64263">MDKLPQELVDKISKYLESNQLKQTLTMNRKFWVAAERYSGFFNEFSLNEANAQKFLHTFSNHRFRYLRCIRFRTAFPDPGTGGNVHIAPPCRESREELQALDEQFTGQIRLLFSTLKELEEKYSDQQGPGNIQLIIYTPAMSVEHNSFCFHRAYVGWRIHLLAPGELPILRSVRSLRFLDGAPFFPFLEPRVTTRKLDLRVLLDILSRLPNVRTFSCAIGGDEWPSALRDEATVSLWHTHQGPRRDTRHEFAAALQEMSVPTLRVILLNFIEPDDHVEAIDQRVAMPNLTTPALHDPFSSSLRVMSYGLRRMSIFAVVDSTLFLPHDGSTPSWPHLETLCVKFHMTTPSESWYFNGLQNDGRLRGYELQSGSYPSFEQTVEDEEAHENLEYVDWEETTLAQFRVMPDNELLGEFLAAFARSTEYMPLLKEAVLWCPLTFYIDDMGGFYENYDASELKQDEVGDMAWGIAYTAPSEKAFSEHPGINGARSRQLWWKVGKCRLVADICDVVRRIGCHQHGEDLIEHWDDELYGDGLVDRRIFEQFEWRVFPELGSFGY</sequence>
<feature type="domain" description="F-box" evidence="1">
    <location>
        <begin position="1"/>
        <end position="45"/>
    </location>
</feature>
<reference evidence="2 3" key="1">
    <citation type="submission" date="2021-02" db="EMBL/GenBank/DDBJ databases">
        <title>Genome assembly of Pseudopithomyces chartarum.</title>
        <authorList>
            <person name="Jauregui R."/>
            <person name="Singh J."/>
            <person name="Voisey C."/>
        </authorList>
    </citation>
    <scope>NUCLEOTIDE SEQUENCE [LARGE SCALE GENOMIC DNA]</scope>
    <source>
        <strain evidence="2 3">AGR01</strain>
    </source>
</reference>
<dbReference type="PROSITE" id="PS50181">
    <property type="entry name" value="FBOX"/>
    <property type="match status" value="1"/>
</dbReference>
<protein>
    <recommendedName>
        <fullName evidence="1">F-box domain-containing protein</fullName>
    </recommendedName>
</protein>
<dbReference type="EMBL" id="WVTA01000001">
    <property type="protein sequence ID" value="KAK3216558.1"/>
    <property type="molecule type" value="Genomic_DNA"/>
</dbReference>
<dbReference type="Proteomes" id="UP001280581">
    <property type="component" value="Unassembled WGS sequence"/>
</dbReference>
<name>A0AAN6M687_9PLEO</name>
<comment type="caution">
    <text evidence="2">The sequence shown here is derived from an EMBL/GenBank/DDBJ whole genome shotgun (WGS) entry which is preliminary data.</text>
</comment>